<evidence type="ECO:0000259" key="3">
    <source>
        <dbReference type="Pfam" id="PF02317"/>
    </source>
</evidence>
<reference evidence="4 5" key="1">
    <citation type="submission" date="2019-07" db="EMBL/GenBank/DDBJ databases">
        <title>Complete genome of Crassaminicella thermophila SY095.</title>
        <authorList>
            <person name="Li X."/>
        </authorList>
    </citation>
    <scope>NUCLEOTIDE SEQUENCE [LARGE SCALE GENOMIC DNA]</scope>
    <source>
        <strain evidence="4 5">SY095</strain>
    </source>
</reference>
<name>A0A5C0SG83_CRATE</name>
<dbReference type="InterPro" id="IPR011128">
    <property type="entry name" value="G3P_DH_NAD-dep_N"/>
</dbReference>
<dbReference type="PANTHER" id="PTHR38015">
    <property type="entry name" value="BLR6086 PROTEIN"/>
    <property type="match status" value="1"/>
</dbReference>
<dbReference type="SUPFAM" id="SSF51735">
    <property type="entry name" value="NAD(P)-binding Rossmann-fold domains"/>
    <property type="match status" value="1"/>
</dbReference>
<dbReference type="Gene3D" id="3.40.50.720">
    <property type="entry name" value="NAD(P)-binding Rossmann-like Domain"/>
    <property type="match status" value="1"/>
</dbReference>
<dbReference type="OrthoDB" id="1073746at2"/>
<dbReference type="InterPro" id="IPR013328">
    <property type="entry name" value="6PGD_dom2"/>
</dbReference>
<dbReference type="Pfam" id="PF02317">
    <property type="entry name" value="Octopine_DH"/>
    <property type="match status" value="1"/>
</dbReference>
<dbReference type="InterPro" id="IPR051729">
    <property type="entry name" value="Opine/Lysopine_DH"/>
</dbReference>
<dbReference type="PANTHER" id="PTHR38015:SF1">
    <property type="entry name" value="OPINE DEHYDROGENASE DOMAIN-CONTAINING PROTEIN"/>
    <property type="match status" value="1"/>
</dbReference>
<evidence type="ECO:0000256" key="1">
    <source>
        <dbReference type="ARBA" id="ARBA00023002"/>
    </source>
</evidence>
<keyword evidence="5" id="KW-1185">Reference proteome</keyword>
<organism evidence="4 5">
    <name type="scientific">Crassaminicella thermophila</name>
    <dbReference type="NCBI Taxonomy" id="2599308"/>
    <lineage>
        <taxon>Bacteria</taxon>
        <taxon>Bacillati</taxon>
        <taxon>Bacillota</taxon>
        <taxon>Clostridia</taxon>
        <taxon>Eubacteriales</taxon>
        <taxon>Clostridiaceae</taxon>
        <taxon>Crassaminicella</taxon>
    </lineage>
</organism>
<evidence type="ECO:0000259" key="2">
    <source>
        <dbReference type="Pfam" id="PF01210"/>
    </source>
</evidence>
<dbReference type="KEGG" id="crs:FQB35_03395"/>
<dbReference type="AlphaFoldDB" id="A0A5C0SG83"/>
<protein>
    <submittedName>
        <fullName evidence="4">NAD/NADP octopine/nopaline dehydrogenase</fullName>
    </submittedName>
</protein>
<evidence type="ECO:0000313" key="5">
    <source>
        <dbReference type="Proteomes" id="UP000324646"/>
    </source>
</evidence>
<dbReference type="InterPro" id="IPR008927">
    <property type="entry name" value="6-PGluconate_DH-like_C_sf"/>
</dbReference>
<dbReference type="InterPro" id="IPR003421">
    <property type="entry name" value="Opine_DH"/>
</dbReference>
<dbReference type="Proteomes" id="UP000324646">
    <property type="component" value="Chromosome"/>
</dbReference>
<evidence type="ECO:0000313" key="4">
    <source>
        <dbReference type="EMBL" id="QEK13575.1"/>
    </source>
</evidence>
<feature type="domain" description="Glycerol-3-phosphate dehydrogenase NAD-dependent N-terminal" evidence="2">
    <location>
        <begin position="4"/>
        <end position="104"/>
    </location>
</feature>
<dbReference type="GO" id="GO:0051287">
    <property type="term" value="F:NAD binding"/>
    <property type="evidence" value="ECO:0007669"/>
    <property type="project" value="InterPro"/>
</dbReference>
<dbReference type="Gene3D" id="1.10.1040.10">
    <property type="entry name" value="N-(1-d-carboxylethyl)-l-norvaline Dehydrogenase, domain 2"/>
    <property type="match status" value="1"/>
</dbReference>
<gene>
    <name evidence="4" type="ORF">FQB35_03395</name>
</gene>
<sequence>MKYAILGCGNGAKALAAQIASKGHSVNIFEALEPTEVFLKLQEEKVLYVKGDICCEGKLNCVTTNIEEAVSDRDVIIVVVPAFAHEAMFKLLIPYLNDGQKIVIMPGNYGTFMLKKMMAEYGVSKDISITEVASLAYACRATEYNTVTVYKQKRKLKLATCPVEKNAEILEIMNEIADIYIPADNVLEVSLDNFNAILHPLPVLLNVAGIEKNSERFRHYIDGVSPLVSKKMHEMDEERMEIGKKYNLNLMTTLDQEKMYYGENDCETLYEYFNSDESPYKDIYGQSVFGRYITEDLPYLLVPAKQLGEKAGVKTELLSMCINIASKLHDKDYIKEGYNLERLGIAEMSKDEIIQYASKLEKVAEASAI</sequence>
<keyword evidence="1" id="KW-0560">Oxidoreductase</keyword>
<dbReference type="Pfam" id="PF01210">
    <property type="entry name" value="NAD_Gly3P_dh_N"/>
    <property type="match status" value="1"/>
</dbReference>
<dbReference type="GO" id="GO:0016616">
    <property type="term" value="F:oxidoreductase activity, acting on the CH-OH group of donors, NAD or NADP as acceptor"/>
    <property type="evidence" value="ECO:0007669"/>
    <property type="project" value="InterPro"/>
</dbReference>
<accession>A0A5C0SG83</accession>
<dbReference type="EMBL" id="CP042243">
    <property type="protein sequence ID" value="QEK13575.1"/>
    <property type="molecule type" value="Genomic_DNA"/>
</dbReference>
<feature type="domain" description="Opine dehydrogenase" evidence="3">
    <location>
        <begin position="183"/>
        <end position="328"/>
    </location>
</feature>
<dbReference type="GO" id="GO:0046168">
    <property type="term" value="P:glycerol-3-phosphate catabolic process"/>
    <property type="evidence" value="ECO:0007669"/>
    <property type="project" value="InterPro"/>
</dbReference>
<proteinExistence type="predicted"/>
<dbReference type="InterPro" id="IPR036291">
    <property type="entry name" value="NAD(P)-bd_dom_sf"/>
</dbReference>
<dbReference type="SUPFAM" id="SSF48179">
    <property type="entry name" value="6-phosphogluconate dehydrogenase C-terminal domain-like"/>
    <property type="match status" value="1"/>
</dbReference>